<dbReference type="Pfam" id="PF13102">
    <property type="entry name" value="Phage_int_SAM_5"/>
    <property type="match status" value="1"/>
</dbReference>
<keyword evidence="2" id="KW-0238">DNA-binding</keyword>
<name>A0A412N2F8_9BACE</name>
<dbReference type="InterPro" id="IPR025269">
    <property type="entry name" value="SAM-like_dom"/>
</dbReference>
<dbReference type="InterPro" id="IPR010998">
    <property type="entry name" value="Integrase_recombinase_N"/>
</dbReference>
<evidence type="ECO:0000313" key="6">
    <source>
        <dbReference type="Proteomes" id="UP000285159"/>
    </source>
</evidence>
<organism evidence="5 6">
    <name type="scientific">Bacteroides clarus</name>
    <dbReference type="NCBI Taxonomy" id="626929"/>
    <lineage>
        <taxon>Bacteria</taxon>
        <taxon>Pseudomonadati</taxon>
        <taxon>Bacteroidota</taxon>
        <taxon>Bacteroidia</taxon>
        <taxon>Bacteroidales</taxon>
        <taxon>Bacteroidaceae</taxon>
        <taxon>Bacteroides</taxon>
    </lineage>
</organism>
<evidence type="ECO:0000256" key="2">
    <source>
        <dbReference type="ARBA" id="ARBA00023125"/>
    </source>
</evidence>
<evidence type="ECO:0000313" key="5">
    <source>
        <dbReference type="EMBL" id="RGT32255.1"/>
    </source>
</evidence>
<proteinExistence type="inferred from homology"/>
<comment type="caution">
    <text evidence="5">The sequence shown here is derived from an EMBL/GenBank/DDBJ whole genome shotgun (WGS) entry which is preliminary data.</text>
</comment>
<feature type="domain" description="Tyr recombinase" evidence="4">
    <location>
        <begin position="137"/>
        <end position="323"/>
    </location>
</feature>
<dbReference type="PROSITE" id="PS51898">
    <property type="entry name" value="TYR_RECOMBINASE"/>
    <property type="match status" value="1"/>
</dbReference>
<dbReference type="GO" id="GO:0003677">
    <property type="term" value="F:DNA binding"/>
    <property type="evidence" value="ECO:0007669"/>
    <property type="project" value="UniProtKB-KW"/>
</dbReference>
<accession>A0A412N2F8</accession>
<dbReference type="InterPro" id="IPR013762">
    <property type="entry name" value="Integrase-like_cat_sf"/>
</dbReference>
<gene>
    <name evidence="5" type="ORF">DWX38_10335</name>
</gene>
<dbReference type="InterPro" id="IPR002104">
    <property type="entry name" value="Integrase_catalytic"/>
</dbReference>
<dbReference type="SUPFAM" id="SSF56349">
    <property type="entry name" value="DNA breaking-rejoining enzymes"/>
    <property type="match status" value="1"/>
</dbReference>
<evidence type="ECO:0000256" key="3">
    <source>
        <dbReference type="ARBA" id="ARBA00023172"/>
    </source>
</evidence>
<dbReference type="GO" id="GO:0006310">
    <property type="term" value="P:DNA recombination"/>
    <property type="evidence" value="ECO:0007669"/>
    <property type="project" value="UniProtKB-KW"/>
</dbReference>
<evidence type="ECO:0000259" key="4">
    <source>
        <dbReference type="PROSITE" id="PS51898"/>
    </source>
</evidence>
<dbReference type="PANTHER" id="PTHR30349:SF64">
    <property type="entry name" value="PROPHAGE INTEGRASE INTD-RELATED"/>
    <property type="match status" value="1"/>
</dbReference>
<comment type="similarity">
    <text evidence="1">Belongs to the 'phage' integrase family.</text>
</comment>
<dbReference type="InterPro" id="IPR050090">
    <property type="entry name" value="Tyrosine_recombinase_XerCD"/>
</dbReference>
<reference evidence="5 6" key="1">
    <citation type="submission" date="2018-08" db="EMBL/GenBank/DDBJ databases">
        <title>A genome reference for cultivated species of the human gut microbiota.</title>
        <authorList>
            <person name="Zou Y."/>
            <person name="Xue W."/>
            <person name="Luo G."/>
        </authorList>
    </citation>
    <scope>NUCLEOTIDE SEQUENCE [LARGE SCALE GENOMIC DNA]</scope>
    <source>
        <strain evidence="5 6">AF19-1AC</strain>
    </source>
</reference>
<dbReference type="Gene3D" id="1.10.150.130">
    <property type="match status" value="1"/>
</dbReference>
<dbReference type="Proteomes" id="UP000285159">
    <property type="component" value="Unassembled WGS sequence"/>
</dbReference>
<dbReference type="Pfam" id="PF00589">
    <property type="entry name" value="Phage_integrase"/>
    <property type="match status" value="1"/>
</dbReference>
<sequence length="342" mass="39497">MLRISIVFKVNIQRSNHSPEQRKEEETSSVVSGSFSTFAREEIVRTRRMHRHSTAGNYATALRSLLKFHGDKNITFSDMGCELIDAYGAWLQRKGVCKDTLSCYMRSLRAIYNKAVEHGLTEQKEPFKNVFTGISRTRKRSIEKTDINKLRNVKVKPGSFMQLVRDVFLFCFYACGMPFVDVAFLKKSQITDGVLAYHRRKTNQFVQIKLEPCMEEIINRYRSDDRSYVFPFLTSQDEDTAYREYKRKFTYYNKVLKILGKQAGINKALSSYVARHTWATLAFMSSVDMPVIAQALGHTNIKTTQIYVEDIGNDKQNWANKKLLNEVLEEHSSVQEAASVQE</sequence>
<dbReference type="InterPro" id="IPR011010">
    <property type="entry name" value="DNA_brk_join_enz"/>
</dbReference>
<evidence type="ECO:0000256" key="1">
    <source>
        <dbReference type="ARBA" id="ARBA00008857"/>
    </source>
</evidence>
<dbReference type="GO" id="GO:0015074">
    <property type="term" value="P:DNA integration"/>
    <property type="evidence" value="ECO:0007669"/>
    <property type="project" value="InterPro"/>
</dbReference>
<dbReference type="AlphaFoldDB" id="A0A412N2F8"/>
<dbReference type="EMBL" id="QRWP01000008">
    <property type="protein sequence ID" value="RGT32255.1"/>
    <property type="molecule type" value="Genomic_DNA"/>
</dbReference>
<dbReference type="Gene3D" id="1.10.443.10">
    <property type="entry name" value="Intergrase catalytic core"/>
    <property type="match status" value="1"/>
</dbReference>
<dbReference type="RefSeq" id="WP_118468303.1">
    <property type="nucleotide sequence ID" value="NZ_CABIZW010000001.1"/>
</dbReference>
<dbReference type="CDD" id="cd01185">
    <property type="entry name" value="INTN1_C_like"/>
    <property type="match status" value="1"/>
</dbReference>
<protein>
    <submittedName>
        <fullName evidence="5">Recombinase</fullName>
    </submittedName>
</protein>
<keyword evidence="3" id="KW-0233">DNA recombination</keyword>
<dbReference type="PANTHER" id="PTHR30349">
    <property type="entry name" value="PHAGE INTEGRASE-RELATED"/>
    <property type="match status" value="1"/>
</dbReference>